<dbReference type="RefSeq" id="WP_229836634.1">
    <property type="nucleotide sequence ID" value="NZ_BMPI01000062.1"/>
</dbReference>
<dbReference type="Pfam" id="PF04542">
    <property type="entry name" value="Sigma70_r2"/>
    <property type="match status" value="1"/>
</dbReference>
<dbReference type="GO" id="GO:0006352">
    <property type="term" value="P:DNA-templated transcription initiation"/>
    <property type="evidence" value="ECO:0007669"/>
    <property type="project" value="InterPro"/>
</dbReference>
<reference evidence="8" key="2">
    <citation type="submission" date="2020-09" db="EMBL/GenBank/DDBJ databases">
        <authorList>
            <person name="Sun Q."/>
            <person name="Ohkuma M."/>
        </authorList>
    </citation>
    <scope>NUCLEOTIDE SEQUENCE</scope>
    <source>
        <strain evidence="8">JCM 19831</strain>
    </source>
</reference>
<dbReference type="SUPFAM" id="SSF88946">
    <property type="entry name" value="Sigma2 domain of RNA polymerase sigma factors"/>
    <property type="match status" value="1"/>
</dbReference>
<organism evidence="8 9">
    <name type="scientific">Dactylosporangium sucinum</name>
    <dbReference type="NCBI Taxonomy" id="1424081"/>
    <lineage>
        <taxon>Bacteria</taxon>
        <taxon>Bacillati</taxon>
        <taxon>Actinomycetota</taxon>
        <taxon>Actinomycetes</taxon>
        <taxon>Micromonosporales</taxon>
        <taxon>Micromonosporaceae</taxon>
        <taxon>Dactylosporangium</taxon>
    </lineage>
</organism>
<dbReference type="GO" id="GO:0016987">
    <property type="term" value="F:sigma factor activity"/>
    <property type="evidence" value="ECO:0007669"/>
    <property type="project" value="UniProtKB-KW"/>
</dbReference>
<dbReference type="InterPro" id="IPR014284">
    <property type="entry name" value="RNA_pol_sigma-70_dom"/>
</dbReference>
<feature type="domain" description="RNA polymerase sigma-70 region 2" evidence="6">
    <location>
        <begin position="22"/>
        <end position="76"/>
    </location>
</feature>
<reference evidence="8" key="1">
    <citation type="journal article" date="2014" name="Int. J. Syst. Evol. Microbiol.">
        <title>Complete genome sequence of Corynebacterium casei LMG S-19264T (=DSM 44701T), isolated from a smear-ripened cheese.</title>
        <authorList>
            <consortium name="US DOE Joint Genome Institute (JGI-PGF)"/>
            <person name="Walter F."/>
            <person name="Albersmeier A."/>
            <person name="Kalinowski J."/>
            <person name="Ruckert C."/>
        </authorList>
    </citation>
    <scope>NUCLEOTIDE SEQUENCE</scope>
    <source>
        <strain evidence="8">JCM 19831</strain>
    </source>
</reference>
<dbReference type="InterPro" id="IPR007627">
    <property type="entry name" value="RNA_pol_sigma70_r2"/>
</dbReference>
<proteinExistence type="inferred from homology"/>
<comment type="similarity">
    <text evidence="1">Belongs to the sigma-70 factor family. ECF subfamily.</text>
</comment>
<evidence type="ECO:0000256" key="1">
    <source>
        <dbReference type="ARBA" id="ARBA00010641"/>
    </source>
</evidence>
<feature type="domain" description="RNA polymerase sigma factor 70 region 4 type 2" evidence="7">
    <location>
        <begin position="100"/>
        <end position="151"/>
    </location>
</feature>
<dbReference type="NCBIfam" id="TIGR02937">
    <property type="entry name" value="sigma70-ECF"/>
    <property type="match status" value="1"/>
</dbReference>
<dbReference type="PANTHER" id="PTHR43133:SF50">
    <property type="entry name" value="ECF RNA POLYMERASE SIGMA FACTOR SIGM"/>
    <property type="match status" value="1"/>
</dbReference>
<dbReference type="Gene3D" id="1.10.1740.10">
    <property type="match status" value="1"/>
</dbReference>
<evidence type="ECO:0000259" key="7">
    <source>
        <dbReference type="Pfam" id="PF08281"/>
    </source>
</evidence>
<sequence>MSNAEHIGGIYAGSFQRLVVQVYAVTGDLAEAHEAVQEAFVRALTTPKRFGRLQNPEAWLRHVAINVSRTRHRRRRMLEVLLRRIGPPPDVPDPNPQHIALMAALRRLPAGQRHAIALHYLADLPIDEVALTLGVSTGTVKSRLSRGRVALAVLLTDLNLDRSQHV</sequence>
<dbReference type="PANTHER" id="PTHR43133">
    <property type="entry name" value="RNA POLYMERASE ECF-TYPE SIGMA FACTO"/>
    <property type="match status" value="1"/>
</dbReference>
<keyword evidence="5" id="KW-0804">Transcription</keyword>
<dbReference type="Gene3D" id="1.10.10.10">
    <property type="entry name" value="Winged helix-like DNA-binding domain superfamily/Winged helix DNA-binding domain"/>
    <property type="match status" value="1"/>
</dbReference>
<protein>
    <submittedName>
        <fullName evidence="8">RNA polymerase sigma24 factor</fullName>
    </submittedName>
</protein>
<keyword evidence="2" id="KW-0805">Transcription regulation</keyword>
<dbReference type="InterPro" id="IPR013325">
    <property type="entry name" value="RNA_pol_sigma_r2"/>
</dbReference>
<evidence type="ECO:0000256" key="5">
    <source>
        <dbReference type="ARBA" id="ARBA00023163"/>
    </source>
</evidence>
<keyword evidence="9" id="KW-1185">Reference proteome</keyword>
<dbReference type="AlphaFoldDB" id="A0A917X4G5"/>
<name>A0A917X4G5_9ACTN</name>
<keyword evidence="4" id="KW-0238">DNA-binding</keyword>
<evidence type="ECO:0000256" key="4">
    <source>
        <dbReference type="ARBA" id="ARBA00023125"/>
    </source>
</evidence>
<dbReference type="InterPro" id="IPR013324">
    <property type="entry name" value="RNA_pol_sigma_r3/r4-like"/>
</dbReference>
<dbReference type="SUPFAM" id="SSF88659">
    <property type="entry name" value="Sigma3 and sigma4 domains of RNA polymerase sigma factors"/>
    <property type="match status" value="1"/>
</dbReference>
<dbReference type="Proteomes" id="UP000642070">
    <property type="component" value="Unassembled WGS sequence"/>
</dbReference>
<evidence type="ECO:0000259" key="6">
    <source>
        <dbReference type="Pfam" id="PF04542"/>
    </source>
</evidence>
<dbReference type="InterPro" id="IPR036388">
    <property type="entry name" value="WH-like_DNA-bd_sf"/>
</dbReference>
<comment type="caution">
    <text evidence="8">The sequence shown here is derived from an EMBL/GenBank/DDBJ whole genome shotgun (WGS) entry which is preliminary data.</text>
</comment>
<evidence type="ECO:0000313" key="8">
    <source>
        <dbReference type="EMBL" id="GGM71446.1"/>
    </source>
</evidence>
<gene>
    <name evidence="8" type="ORF">GCM10007977_086610</name>
</gene>
<keyword evidence="3" id="KW-0731">Sigma factor</keyword>
<dbReference type="EMBL" id="BMPI01000062">
    <property type="protein sequence ID" value="GGM71446.1"/>
    <property type="molecule type" value="Genomic_DNA"/>
</dbReference>
<dbReference type="InterPro" id="IPR013249">
    <property type="entry name" value="RNA_pol_sigma70_r4_t2"/>
</dbReference>
<evidence type="ECO:0000256" key="3">
    <source>
        <dbReference type="ARBA" id="ARBA00023082"/>
    </source>
</evidence>
<dbReference type="CDD" id="cd06171">
    <property type="entry name" value="Sigma70_r4"/>
    <property type="match status" value="1"/>
</dbReference>
<dbReference type="Pfam" id="PF08281">
    <property type="entry name" value="Sigma70_r4_2"/>
    <property type="match status" value="1"/>
</dbReference>
<dbReference type="GO" id="GO:0003677">
    <property type="term" value="F:DNA binding"/>
    <property type="evidence" value="ECO:0007669"/>
    <property type="project" value="UniProtKB-KW"/>
</dbReference>
<evidence type="ECO:0000256" key="2">
    <source>
        <dbReference type="ARBA" id="ARBA00023015"/>
    </source>
</evidence>
<dbReference type="InterPro" id="IPR039425">
    <property type="entry name" value="RNA_pol_sigma-70-like"/>
</dbReference>
<evidence type="ECO:0000313" key="9">
    <source>
        <dbReference type="Proteomes" id="UP000642070"/>
    </source>
</evidence>
<accession>A0A917X4G5</accession>